<dbReference type="Pfam" id="PF08281">
    <property type="entry name" value="Sigma70_r4_2"/>
    <property type="match status" value="1"/>
</dbReference>
<keyword evidence="2" id="KW-0805">Transcription regulation</keyword>
<dbReference type="RefSeq" id="WP_137255067.1">
    <property type="nucleotide sequence ID" value="NZ_JBHSPQ010000001.1"/>
</dbReference>
<dbReference type="InterPro" id="IPR013249">
    <property type="entry name" value="RNA_pol_sigma70_r4_t2"/>
</dbReference>
<accession>A0A4U3LZ60</accession>
<dbReference type="GO" id="GO:0006352">
    <property type="term" value="P:DNA-templated transcription initiation"/>
    <property type="evidence" value="ECO:0007669"/>
    <property type="project" value="InterPro"/>
</dbReference>
<evidence type="ECO:0000313" key="7">
    <source>
        <dbReference type="Proteomes" id="UP000305836"/>
    </source>
</evidence>
<dbReference type="AlphaFoldDB" id="A0A4U3LZ60"/>
<evidence type="ECO:0000256" key="2">
    <source>
        <dbReference type="ARBA" id="ARBA00023015"/>
    </source>
</evidence>
<dbReference type="GO" id="GO:0016987">
    <property type="term" value="F:sigma factor activity"/>
    <property type="evidence" value="ECO:0007669"/>
    <property type="project" value="UniProtKB-KW"/>
</dbReference>
<dbReference type="EMBL" id="SZPZ01000002">
    <property type="protein sequence ID" value="TKK80127.1"/>
    <property type="molecule type" value="Genomic_DNA"/>
</dbReference>
<keyword evidence="4" id="KW-0804">Transcription</keyword>
<feature type="domain" description="RNA polymerase sigma factor 70 region 4 type 2" evidence="5">
    <location>
        <begin position="30"/>
        <end position="64"/>
    </location>
</feature>
<dbReference type="Proteomes" id="UP000305836">
    <property type="component" value="Unassembled WGS sequence"/>
</dbReference>
<protein>
    <recommendedName>
        <fullName evidence="5">RNA polymerase sigma factor 70 region 4 type 2 domain-containing protein</fullName>
    </recommendedName>
</protein>
<evidence type="ECO:0000256" key="3">
    <source>
        <dbReference type="ARBA" id="ARBA00023082"/>
    </source>
</evidence>
<dbReference type="GO" id="GO:0003677">
    <property type="term" value="F:DNA binding"/>
    <property type="evidence" value="ECO:0007669"/>
    <property type="project" value="InterPro"/>
</dbReference>
<dbReference type="InterPro" id="IPR036388">
    <property type="entry name" value="WH-like_DNA-bd_sf"/>
</dbReference>
<gene>
    <name evidence="6" type="ORF">FDA38_17480</name>
</gene>
<keyword evidence="3" id="KW-0731">Sigma factor</keyword>
<evidence type="ECO:0000256" key="4">
    <source>
        <dbReference type="ARBA" id="ARBA00023163"/>
    </source>
</evidence>
<reference evidence="6 7" key="1">
    <citation type="submission" date="2019-04" db="EMBL/GenBank/DDBJ databases">
        <title>Kribbella sp. NEAU-THZ 27 nov., a novel actinomycete isolated from soil.</title>
        <authorList>
            <person name="Duan L."/>
        </authorList>
    </citation>
    <scope>NUCLEOTIDE SEQUENCE [LARGE SCALE GENOMIC DNA]</scope>
    <source>
        <strain evidence="7">NEAU-THZ27</strain>
    </source>
</reference>
<organism evidence="6 7">
    <name type="scientific">Kribbella jiaozuonensis</name>
    <dbReference type="NCBI Taxonomy" id="2575441"/>
    <lineage>
        <taxon>Bacteria</taxon>
        <taxon>Bacillati</taxon>
        <taxon>Actinomycetota</taxon>
        <taxon>Actinomycetes</taxon>
        <taxon>Propionibacteriales</taxon>
        <taxon>Kribbellaceae</taxon>
        <taxon>Kribbella</taxon>
    </lineage>
</organism>
<name>A0A4U3LZ60_9ACTN</name>
<evidence type="ECO:0000313" key="6">
    <source>
        <dbReference type="EMBL" id="TKK80127.1"/>
    </source>
</evidence>
<evidence type="ECO:0000259" key="5">
    <source>
        <dbReference type="Pfam" id="PF08281"/>
    </source>
</evidence>
<dbReference type="Gene3D" id="1.10.10.10">
    <property type="entry name" value="Winged helix-like DNA-binding domain superfamily/Winged helix DNA-binding domain"/>
    <property type="match status" value="1"/>
</dbReference>
<evidence type="ECO:0000256" key="1">
    <source>
        <dbReference type="ARBA" id="ARBA00010641"/>
    </source>
</evidence>
<sequence>MAVDDINHLDELVRLEVLRLRRTTANQAETIIELSDAGFSAGRIAELLGTTPATVRNALVRAKKNRGGD</sequence>
<comment type="caution">
    <text evidence="6">The sequence shown here is derived from an EMBL/GenBank/DDBJ whole genome shotgun (WGS) entry which is preliminary data.</text>
</comment>
<proteinExistence type="inferred from homology"/>
<keyword evidence="7" id="KW-1185">Reference proteome</keyword>
<comment type="similarity">
    <text evidence="1">Belongs to the sigma-70 factor family. ECF subfamily.</text>
</comment>